<name>A0A8H3XF23_GIGMA</name>
<reference evidence="1 2" key="1">
    <citation type="journal article" date="2019" name="Environ. Microbiol.">
        <title>At the nexus of three kingdoms: the genome of the mycorrhizal fungus Gigaspora margarita provides insights into plant, endobacterial and fungal interactions.</title>
        <authorList>
            <person name="Venice F."/>
            <person name="Ghignone S."/>
            <person name="Salvioli di Fossalunga A."/>
            <person name="Amselem J."/>
            <person name="Novero M."/>
            <person name="Xianan X."/>
            <person name="Sedzielewska Toro K."/>
            <person name="Morin E."/>
            <person name="Lipzen A."/>
            <person name="Grigoriev I.V."/>
            <person name="Henrissat B."/>
            <person name="Martin F.M."/>
            <person name="Bonfante P."/>
        </authorList>
    </citation>
    <scope>NUCLEOTIDE SEQUENCE [LARGE SCALE GENOMIC DNA]</scope>
    <source>
        <strain evidence="1 2">BEG34</strain>
    </source>
</reference>
<proteinExistence type="predicted"/>
<sequence length="119" mass="13700">MHYVISDQSCKPIGLEIKTLGTNTILEPEDLFVNLIKDFSEKILAKVENKDLIFRSYQTDEMDSFEDLEKDKSTEEKGKIIKSKDLVKIDDASCGVINEFNLKKEEKVETLSIEQENPR</sequence>
<keyword evidence="2" id="KW-1185">Reference proteome</keyword>
<organism evidence="1 2">
    <name type="scientific">Gigaspora margarita</name>
    <dbReference type="NCBI Taxonomy" id="4874"/>
    <lineage>
        <taxon>Eukaryota</taxon>
        <taxon>Fungi</taxon>
        <taxon>Fungi incertae sedis</taxon>
        <taxon>Mucoromycota</taxon>
        <taxon>Glomeromycotina</taxon>
        <taxon>Glomeromycetes</taxon>
        <taxon>Diversisporales</taxon>
        <taxon>Gigasporaceae</taxon>
        <taxon>Gigaspora</taxon>
    </lineage>
</organism>
<dbReference type="AlphaFoldDB" id="A0A8H3XF23"/>
<gene>
    <name evidence="1" type="ORF">F8M41_001956</name>
</gene>
<evidence type="ECO:0000313" key="2">
    <source>
        <dbReference type="Proteomes" id="UP000439903"/>
    </source>
</evidence>
<evidence type="ECO:0000313" key="1">
    <source>
        <dbReference type="EMBL" id="KAF0452020.1"/>
    </source>
</evidence>
<accession>A0A8H3XF23</accession>
<dbReference type="EMBL" id="WTPW01001163">
    <property type="protein sequence ID" value="KAF0452020.1"/>
    <property type="molecule type" value="Genomic_DNA"/>
</dbReference>
<dbReference type="Proteomes" id="UP000439903">
    <property type="component" value="Unassembled WGS sequence"/>
</dbReference>
<protein>
    <submittedName>
        <fullName evidence="1">Uncharacterized protein</fullName>
    </submittedName>
</protein>
<comment type="caution">
    <text evidence="1">The sequence shown here is derived from an EMBL/GenBank/DDBJ whole genome shotgun (WGS) entry which is preliminary data.</text>
</comment>